<dbReference type="PANTHER" id="PTHR44269">
    <property type="entry name" value="DEHYDROGENASE/REDUCTASE SDR FAMILY MEMBER 7-RELATED"/>
    <property type="match status" value="1"/>
</dbReference>
<keyword evidence="2" id="KW-1133">Transmembrane helix</keyword>
<dbReference type="FunFam" id="3.40.50.720:FF:000084">
    <property type="entry name" value="Short-chain dehydrogenase reductase"/>
    <property type="match status" value="1"/>
</dbReference>
<dbReference type="PROSITE" id="PS00061">
    <property type="entry name" value="ADH_SHORT"/>
    <property type="match status" value="1"/>
</dbReference>
<organism evidence="3 4">
    <name type="scientific">Pocillopora damicornis</name>
    <name type="common">Cauliflower coral</name>
    <name type="synonym">Millepora damicornis</name>
    <dbReference type="NCBI Taxonomy" id="46731"/>
    <lineage>
        <taxon>Eukaryota</taxon>
        <taxon>Metazoa</taxon>
        <taxon>Cnidaria</taxon>
        <taxon>Anthozoa</taxon>
        <taxon>Hexacorallia</taxon>
        <taxon>Scleractinia</taxon>
        <taxon>Astrocoeniina</taxon>
        <taxon>Pocilloporidae</taxon>
        <taxon>Pocillopora</taxon>
    </lineage>
</organism>
<evidence type="ECO:0000313" key="3">
    <source>
        <dbReference type="EMBL" id="RMX35543.1"/>
    </source>
</evidence>
<dbReference type="SUPFAM" id="SSF51735">
    <property type="entry name" value="NAD(P)-binding Rossmann-fold domains"/>
    <property type="match status" value="2"/>
</dbReference>
<dbReference type="Gene3D" id="3.40.50.720">
    <property type="entry name" value="NAD(P)-binding Rossmann-like Domain"/>
    <property type="match status" value="2"/>
</dbReference>
<evidence type="ECO:0000313" key="4">
    <source>
        <dbReference type="Proteomes" id="UP000275408"/>
    </source>
</evidence>
<reference evidence="3 4" key="1">
    <citation type="journal article" date="2018" name="Sci. Rep.">
        <title>Comparative analysis of the Pocillopora damicornis genome highlights role of immune system in coral evolution.</title>
        <authorList>
            <person name="Cunning R."/>
            <person name="Bay R.A."/>
            <person name="Gillette P."/>
            <person name="Baker A.C."/>
            <person name="Traylor-Knowles N."/>
        </authorList>
    </citation>
    <scope>NUCLEOTIDE SEQUENCE [LARGE SCALE GENOMIC DNA]</scope>
    <source>
        <strain evidence="3">RSMAS</strain>
        <tissue evidence="3">Whole animal</tissue>
    </source>
</reference>
<dbReference type="EMBL" id="RCHS01004356">
    <property type="protein sequence ID" value="RMX35543.1"/>
    <property type="molecule type" value="Genomic_DNA"/>
</dbReference>
<proteinExistence type="predicted"/>
<dbReference type="AlphaFoldDB" id="A0A3M6T4L3"/>
<dbReference type="Proteomes" id="UP000275408">
    <property type="component" value="Unassembled WGS sequence"/>
</dbReference>
<keyword evidence="1" id="KW-0560">Oxidoreductase</keyword>
<feature type="transmembrane region" description="Helical" evidence="2">
    <location>
        <begin position="218"/>
        <end position="246"/>
    </location>
</feature>
<dbReference type="GO" id="GO:0016491">
    <property type="term" value="F:oxidoreductase activity"/>
    <property type="evidence" value="ECO:0007669"/>
    <property type="project" value="UniProtKB-KW"/>
</dbReference>
<keyword evidence="2" id="KW-0812">Transmembrane</keyword>
<keyword evidence="4" id="KW-1185">Reference proteome</keyword>
<evidence type="ECO:0000256" key="2">
    <source>
        <dbReference type="SAM" id="Phobius"/>
    </source>
</evidence>
<dbReference type="InterPro" id="IPR053011">
    <property type="entry name" value="SDR_family_member_7"/>
</dbReference>
<dbReference type="STRING" id="46731.A0A3M6T4L3"/>
<sequence length="523" mass="59432">MIGFLEICVFLFVVLHILRIYFADCDAVLHFYERFAKPPDKRLRGKVIWITGASSGIGEHLAYKLTEFGCKLVLSARRKDELDRVKNQCKSLAGKLFPLTFEEDFLVVPLDITNFASHEDCVTKALQQFGKGYFNTLHIEVHEKNVGVTMICPGLVYSNILKNAYRENIETRRDQVFPVTTIKTERCVHLIIIAMANALNEVWIAIPKRMVELYLAQYLPLLVIASMEVLGFFEISVVLFVVLHILRIYFADCDAILHFYERFAKPPERRLRGKVIWITGASSGIGEHLAYKLTELGCKLVLSARRKDELDRLFPLTFEEDFLVLPLDITNFSTHEDSVAKALHRFGKIDFLVNNAGILQMGLSMDCDFDVVFPVLNTNVLGTISLTKAVLPHMVRNRNGQIVVISSASGKSAPVPYVAAYAASKHALQGYFNTLRMEVYDKNVGVTMICPGVTYSNLFRNAYRENLETRRDLVLPPTTMKPERCAHLIVIAMANCLDEVWIAKPSRLLELYLAQYLPLVRDW</sequence>
<accession>A0A3M6T4L3</accession>
<evidence type="ECO:0008006" key="5">
    <source>
        <dbReference type="Google" id="ProtNLM"/>
    </source>
</evidence>
<dbReference type="PRINTS" id="PR00081">
    <property type="entry name" value="GDHRDH"/>
</dbReference>
<dbReference type="InterPro" id="IPR020904">
    <property type="entry name" value="Sc_DH/Rdtase_CS"/>
</dbReference>
<dbReference type="PANTHER" id="PTHR44269:SF1">
    <property type="entry name" value="DEHYDROGENASE_REDUCTASE SDR FAMILY MEMBER 7"/>
    <property type="match status" value="1"/>
</dbReference>
<gene>
    <name evidence="3" type="ORF">pdam_00003795</name>
</gene>
<dbReference type="PRINTS" id="PR00080">
    <property type="entry name" value="SDRFAMILY"/>
</dbReference>
<feature type="transmembrane region" description="Helical" evidence="2">
    <location>
        <begin position="188"/>
        <end position="206"/>
    </location>
</feature>
<protein>
    <recommendedName>
        <fullName evidence="5">Dehydrogenase/reductase SDR family member 7</fullName>
    </recommendedName>
</protein>
<dbReference type="InterPro" id="IPR036291">
    <property type="entry name" value="NAD(P)-bd_dom_sf"/>
</dbReference>
<dbReference type="OrthoDB" id="47007at2759"/>
<keyword evidence="2" id="KW-0472">Membrane</keyword>
<evidence type="ECO:0000256" key="1">
    <source>
        <dbReference type="ARBA" id="ARBA00023002"/>
    </source>
</evidence>
<name>A0A3M6T4L3_POCDA</name>
<dbReference type="InterPro" id="IPR002347">
    <property type="entry name" value="SDR_fam"/>
</dbReference>
<comment type="caution">
    <text evidence="3">The sequence shown here is derived from an EMBL/GenBank/DDBJ whole genome shotgun (WGS) entry which is preliminary data.</text>
</comment>
<dbReference type="Pfam" id="PF00106">
    <property type="entry name" value="adh_short"/>
    <property type="match status" value="2"/>
</dbReference>